<organism evidence="1 2">
    <name type="scientific">Dovyalis caffra</name>
    <dbReference type="NCBI Taxonomy" id="77055"/>
    <lineage>
        <taxon>Eukaryota</taxon>
        <taxon>Viridiplantae</taxon>
        <taxon>Streptophyta</taxon>
        <taxon>Embryophyta</taxon>
        <taxon>Tracheophyta</taxon>
        <taxon>Spermatophyta</taxon>
        <taxon>Magnoliopsida</taxon>
        <taxon>eudicotyledons</taxon>
        <taxon>Gunneridae</taxon>
        <taxon>Pentapetalae</taxon>
        <taxon>rosids</taxon>
        <taxon>fabids</taxon>
        <taxon>Malpighiales</taxon>
        <taxon>Salicaceae</taxon>
        <taxon>Flacourtieae</taxon>
        <taxon>Dovyalis</taxon>
    </lineage>
</organism>
<proteinExistence type="predicted"/>
<reference evidence="1 2" key="1">
    <citation type="submission" date="2024-01" db="EMBL/GenBank/DDBJ databases">
        <authorList>
            <person name="Waweru B."/>
        </authorList>
    </citation>
    <scope>NUCLEOTIDE SEQUENCE [LARGE SCALE GENOMIC DNA]</scope>
</reference>
<evidence type="ECO:0000313" key="1">
    <source>
        <dbReference type="EMBL" id="CAK7357557.1"/>
    </source>
</evidence>
<accession>A0AAV1SUU3</accession>
<dbReference type="EMBL" id="CAWUPB010001199">
    <property type="protein sequence ID" value="CAK7357557.1"/>
    <property type="molecule type" value="Genomic_DNA"/>
</dbReference>
<dbReference type="AlphaFoldDB" id="A0AAV1SUU3"/>
<protein>
    <submittedName>
        <fullName evidence="1">Uncharacterized protein</fullName>
    </submittedName>
</protein>
<sequence length="176" mass="19929">MGQEEKQEAISSPLPVLPRLDRLDRLLQFLEEKHSLSGKHTANSVDRKLEAEDLCKSLSSALEEVQHKGTLMERLEMLENRVLQVSLEMDVGNTSRSSSSTIQGPEKIGHDEVSTIHSKEDEQMIITNQEKQDNSLIDQEITCTADACVRISEASQKGRRHKKRHRKWLGWLATGC</sequence>
<gene>
    <name evidence="1" type="ORF">DCAF_LOCUS27846</name>
</gene>
<evidence type="ECO:0000313" key="2">
    <source>
        <dbReference type="Proteomes" id="UP001314170"/>
    </source>
</evidence>
<dbReference type="PANTHER" id="PTHR34190">
    <property type="entry name" value="EXPRESSED PROTEIN"/>
    <property type="match status" value="1"/>
</dbReference>
<keyword evidence="2" id="KW-1185">Reference proteome</keyword>
<dbReference type="Proteomes" id="UP001314170">
    <property type="component" value="Unassembled WGS sequence"/>
</dbReference>
<comment type="caution">
    <text evidence="1">The sequence shown here is derived from an EMBL/GenBank/DDBJ whole genome shotgun (WGS) entry which is preliminary data.</text>
</comment>
<name>A0AAV1SUU3_9ROSI</name>
<dbReference type="PANTHER" id="PTHR34190:SF10">
    <property type="entry name" value="TERNARY COMPLEX FACTOR MIP1 LEUCINE-ZIPPER DOMAIN-CONTAINING PROTEIN"/>
    <property type="match status" value="1"/>
</dbReference>